<keyword evidence="2" id="KW-0812">Transmembrane</keyword>
<proteinExistence type="predicted"/>
<evidence type="ECO:0000313" key="4">
    <source>
        <dbReference type="Proteomes" id="UP000006222"/>
    </source>
</evidence>
<feature type="compositionally biased region" description="Low complexity" evidence="1">
    <location>
        <begin position="337"/>
        <end position="348"/>
    </location>
</feature>
<protein>
    <submittedName>
        <fullName evidence="3">Uncharacterized protein</fullName>
    </submittedName>
</protein>
<accession>F2AKZ5</accession>
<dbReference type="PATRIC" id="fig|991778.3.peg.333"/>
<feature type="compositionally biased region" description="Polar residues" evidence="1">
    <location>
        <begin position="386"/>
        <end position="426"/>
    </location>
</feature>
<organism evidence="3 4">
    <name type="scientific">Rhodopirellula baltica WH47</name>
    <dbReference type="NCBI Taxonomy" id="991778"/>
    <lineage>
        <taxon>Bacteria</taxon>
        <taxon>Pseudomonadati</taxon>
        <taxon>Planctomycetota</taxon>
        <taxon>Planctomycetia</taxon>
        <taxon>Pirellulales</taxon>
        <taxon>Pirellulaceae</taxon>
        <taxon>Rhodopirellula</taxon>
    </lineage>
</organism>
<reference evidence="3 4" key="1">
    <citation type="journal article" date="2013" name="Mar. Genomics">
        <title>Expression of sulfatases in Rhodopirellula baltica and the diversity of sulfatases in the genus Rhodopirellula.</title>
        <authorList>
            <person name="Wegner C.E."/>
            <person name="Richter-Heitmann T."/>
            <person name="Klindworth A."/>
            <person name="Klockow C."/>
            <person name="Richter M."/>
            <person name="Achstetter T."/>
            <person name="Glockner F.O."/>
            <person name="Harder J."/>
        </authorList>
    </citation>
    <scope>NUCLEOTIDE SEQUENCE [LARGE SCALE GENOMIC DNA]</scope>
    <source>
        <strain evidence="3 4">WH47</strain>
    </source>
</reference>
<sequence>MTWFLKPTDASASDAHEATSTRTIAAAVLRVDRMLRRRRILAVAIGCTVLSAGPGWIGTTSAGFPEMVERVGRFCGCSWGDGYHTCHSSGMRPMANLPPRSYPARTGNLADKVMGCRNCQSPNCQGTCQPNPLHTSGTRDGFSTLRPTLLPTTRRPTFYDRFDEYAREVSFQAAATEVGARPVDPILDHESIEGHYPKTNSPRFELHSNHIDTFTHHGFSVLANEEPSTATQSVQTFNTTDTNIDAPAESTSLPKHPLTEEEIQRFRDYQEHQRLEKKYKKYLIEPDEVEPFQTFGGPPVGSEQRRLLDENKVNELLKEKSQQLPPPSMEKEESSEDSLPSSSDLLDSPIEEPALDDAMPLEQLLPPYPEENSDPSTDSVGPLSWPTPSATDSLTHQPPPSTSTRSFIRQPSDNPITPKATDSSPNERVAEVPDWRFVRQPH</sequence>
<gene>
    <name evidence="3" type="ORF">RBWH47_05399</name>
</gene>
<feature type="region of interest" description="Disordered" evidence="1">
    <location>
        <begin position="318"/>
        <end position="442"/>
    </location>
</feature>
<dbReference type="RefSeq" id="WP_007324312.1">
    <property type="nucleotide sequence ID" value="NZ_AFAR01000016.1"/>
</dbReference>
<name>F2AKZ5_RHOBT</name>
<feature type="compositionally biased region" description="Basic and acidic residues" evidence="1">
    <location>
        <begin position="428"/>
        <end position="442"/>
    </location>
</feature>
<dbReference type="AlphaFoldDB" id="F2AKZ5"/>
<evidence type="ECO:0000256" key="1">
    <source>
        <dbReference type="SAM" id="MobiDB-lite"/>
    </source>
</evidence>
<evidence type="ECO:0000256" key="2">
    <source>
        <dbReference type="SAM" id="Phobius"/>
    </source>
</evidence>
<dbReference type="EMBL" id="AFAR01000016">
    <property type="protein sequence ID" value="EGF29674.1"/>
    <property type="molecule type" value="Genomic_DNA"/>
</dbReference>
<feature type="transmembrane region" description="Helical" evidence="2">
    <location>
        <begin position="40"/>
        <end position="57"/>
    </location>
</feature>
<keyword evidence="2" id="KW-0472">Membrane</keyword>
<dbReference type="Proteomes" id="UP000006222">
    <property type="component" value="Unassembled WGS sequence"/>
</dbReference>
<keyword evidence="2" id="KW-1133">Transmembrane helix</keyword>
<evidence type="ECO:0000313" key="3">
    <source>
        <dbReference type="EMBL" id="EGF29674.1"/>
    </source>
</evidence>
<comment type="caution">
    <text evidence="3">The sequence shown here is derived from an EMBL/GenBank/DDBJ whole genome shotgun (WGS) entry which is preliminary data.</text>
</comment>